<gene>
    <name evidence="3" type="ORF">HDA30_000761</name>
</gene>
<evidence type="ECO:0000256" key="2">
    <source>
        <dbReference type="SAM" id="MobiDB-lite"/>
    </source>
</evidence>
<comment type="similarity">
    <text evidence="1">Belongs to the Pup ligase/Pup deamidase family. Pup deamidase subfamily.</text>
</comment>
<feature type="compositionally biased region" description="Polar residues" evidence="2">
    <location>
        <begin position="1"/>
        <end position="17"/>
    </location>
</feature>
<feature type="region of interest" description="Disordered" evidence="2">
    <location>
        <begin position="1"/>
        <end position="51"/>
    </location>
</feature>
<dbReference type="NCBIfam" id="TIGR03688">
    <property type="entry name" value="depupylase_Dop"/>
    <property type="match status" value="1"/>
</dbReference>
<evidence type="ECO:0000313" key="3">
    <source>
        <dbReference type="EMBL" id="MBB4735253.1"/>
    </source>
</evidence>
<dbReference type="RefSeq" id="WP_246418695.1">
    <property type="nucleotide sequence ID" value="NZ_JACHNA010000001.1"/>
</dbReference>
<keyword evidence="3" id="KW-0647">Proteasome</keyword>
<dbReference type="Proteomes" id="UP000540191">
    <property type="component" value="Unassembled WGS sequence"/>
</dbReference>
<evidence type="ECO:0000256" key="1">
    <source>
        <dbReference type="ARBA" id="ARBA00009114"/>
    </source>
</evidence>
<sequence length="584" mass="63643">MSWSVRGTTPQSLSGPASASHRPGSFPAWESQAPGLAAGMPDVPPGGRDAAGWGVHRVMGTETEFGIHAPTNPHARHTVLSVELVNAYADLSTRSGLPVAGTEWDYTGESPLIDARGWRMPRSAAHPSQLTDEALVGPDGEPVHLLNSTVLANGARWYVDHAHPEYSAPETTNPWEAMVWDAAGDRIAQAAAEHIAATQHGAQVRVYKNNVDGKGACYGAHENYLVARALDFDELAAVLLPFFAARQVLVGAGRVGMGAEGEEPGFQLSQRADYIEEQIGLETTIHRPIVNTRDEPHANADAYRRLHVIIGDATLSQHATWLRMGMTALVLAMAEAGTAPRLELLDPVAALRTISRDPSLRASVPARRWSADGTSAERVELSGVQILAEYRAAARAHCARFGADAATDRLLRAWEQDLEDARTDPLRLADRVDWAAKLRLMRGMIDRAGTGWADPRLAMADLQYADLSTSRGLHARLASSGTVRELAEPERIAAAVQRPPRTTRAWLRGNLVAAHSSQVVGAAWDSLLLRLEPQAPLWRLSLAEPLRGRAAELPAWWHDDDRGPRPNPRRLREELERLLATRRD</sequence>
<dbReference type="EMBL" id="JACHNA010000001">
    <property type="protein sequence ID" value="MBB4735253.1"/>
    <property type="molecule type" value="Genomic_DNA"/>
</dbReference>
<dbReference type="GO" id="GO:0005524">
    <property type="term" value="F:ATP binding"/>
    <property type="evidence" value="ECO:0007669"/>
    <property type="project" value="TreeGrafter"/>
</dbReference>
<dbReference type="GO" id="GO:0070490">
    <property type="term" value="P:protein pupylation"/>
    <property type="evidence" value="ECO:0007669"/>
    <property type="project" value="TreeGrafter"/>
</dbReference>
<dbReference type="PANTHER" id="PTHR42307:SF2">
    <property type="entry name" value="PUP DEAMIDASE_DEPUPYLASE"/>
    <property type="match status" value="1"/>
</dbReference>
<keyword evidence="4" id="KW-1185">Reference proteome</keyword>
<proteinExistence type="inferred from homology"/>
<protein>
    <submittedName>
        <fullName evidence="3">Proteasome accessory factor A</fullName>
        <ecNumber evidence="3">6.3.2.-</ecNumber>
    </submittedName>
</protein>
<dbReference type="AlphaFoldDB" id="A0A7W7GN83"/>
<dbReference type="Pfam" id="PF03136">
    <property type="entry name" value="Pup_ligase"/>
    <property type="match status" value="1"/>
</dbReference>
<organism evidence="3 4">
    <name type="scientific">Micrococcus cohnii</name>
    <dbReference type="NCBI Taxonomy" id="993416"/>
    <lineage>
        <taxon>Bacteria</taxon>
        <taxon>Bacillati</taxon>
        <taxon>Actinomycetota</taxon>
        <taxon>Actinomycetes</taxon>
        <taxon>Micrococcales</taxon>
        <taxon>Micrococcaceae</taxon>
        <taxon>Micrococcus</taxon>
    </lineage>
</organism>
<reference evidence="3 4" key="1">
    <citation type="submission" date="2020-08" db="EMBL/GenBank/DDBJ databases">
        <title>Sequencing the genomes of 1000 actinobacteria strains.</title>
        <authorList>
            <person name="Klenk H.-P."/>
        </authorList>
    </citation>
    <scope>NUCLEOTIDE SEQUENCE [LARGE SCALE GENOMIC DNA]</scope>
    <source>
        <strain evidence="3 4">DSM 23974</strain>
    </source>
</reference>
<dbReference type="PANTHER" id="PTHR42307">
    <property type="entry name" value="PUP DEAMIDASE/DEPUPYLASE"/>
    <property type="match status" value="1"/>
</dbReference>
<dbReference type="EC" id="6.3.2.-" evidence="3"/>
<evidence type="ECO:0000313" key="4">
    <source>
        <dbReference type="Proteomes" id="UP000540191"/>
    </source>
</evidence>
<accession>A0A7W7GN83</accession>
<dbReference type="GO" id="GO:0010498">
    <property type="term" value="P:proteasomal protein catabolic process"/>
    <property type="evidence" value="ECO:0007669"/>
    <property type="project" value="InterPro"/>
</dbReference>
<dbReference type="GO" id="GO:0008233">
    <property type="term" value="F:peptidase activity"/>
    <property type="evidence" value="ECO:0007669"/>
    <property type="project" value="InterPro"/>
</dbReference>
<dbReference type="GO" id="GO:0016811">
    <property type="term" value="F:hydrolase activity, acting on carbon-nitrogen (but not peptide) bonds, in linear amides"/>
    <property type="evidence" value="ECO:0007669"/>
    <property type="project" value="InterPro"/>
</dbReference>
<dbReference type="InterPro" id="IPR004347">
    <property type="entry name" value="Pup_ligase/deamidase"/>
</dbReference>
<dbReference type="GO" id="GO:0000502">
    <property type="term" value="C:proteasome complex"/>
    <property type="evidence" value="ECO:0007669"/>
    <property type="project" value="UniProtKB-KW"/>
</dbReference>
<dbReference type="GO" id="GO:0019941">
    <property type="term" value="P:modification-dependent protein catabolic process"/>
    <property type="evidence" value="ECO:0007669"/>
    <property type="project" value="InterPro"/>
</dbReference>
<comment type="caution">
    <text evidence="3">The sequence shown here is derived from an EMBL/GenBank/DDBJ whole genome shotgun (WGS) entry which is preliminary data.</text>
</comment>
<keyword evidence="3" id="KW-0436">Ligase</keyword>
<dbReference type="GO" id="GO:0016874">
    <property type="term" value="F:ligase activity"/>
    <property type="evidence" value="ECO:0007669"/>
    <property type="project" value="UniProtKB-KW"/>
</dbReference>
<dbReference type="InterPro" id="IPR022366">
    <property type="entry name" value="Pup_deamidase"/>
</dbReference>
<name>A0A7W7GN83_9MICC</name>